<evidence type="ECO:0000313" key="2">
    <source>
        <dbReference type="EMBL" id="KAF9453743.1"/>
    </source>
</evidence>
<feature type="non-terminal residue" evidence="2">
    <location>
        <position position="70"/>
    </location>
</feature>
<reference evidence="2" key="1">
    <citation type="submission" date="2020-11" db="EMBL/GenBank/DDBJ databases">
        <authorList>
            <consortium name="DOE Joint Genome Institute"/>
            <person name="Ahrendt S."/>
            <person name="Riley R."/>
            <person name="Andreopoulos W."/>
            <person name="Labutti K."/>
            <person name="Pangilinan J."/>
            <person name="Ruiz-Duenas F.J."/>
            <person name="Barrasa J.M."/>
            <person name="Sanchez-Garcia M."/>
            <person name="Camarero S."/>
            <person name="Miyauchi S."/>
            <person name="Serrano A."/>
            <person name="Linde D."/>
            <person name="Babiker R."/>
            <person name="Drula E."/>
            <person name="Ayuso-Fernandez I."/>
            <person name="Pacheco R."/>
            <person name="Padilla G."/>
            <person name="Ferreira P."/>
            <person name="Barriuso J."/>
            <person name="Kellner H."/>
            <person name="Castanera R."/>
            <person name="Alfaro M."/>
            <person name="Ramirez L."/>
            <person name="Pisabarro A.G."/>
            <person name="Kuo A."/>
            <person name="Tritt A."/>
            <person name="Lipzen A."/>
            <person name="He G."/>
            <person name="Yan M."/>
            <person name="Ng V."/>
            <person name="Cullen D."/>
            <person name="Martin F."/>
            <person name="Rosso M.-N."/>
            <person name="Henrissat B."/>
            <person name="Hibbett D."/>
            <person name="Martinez A.T."/>
            <person name="Grigoriev I.V."/>
        </authorList>
    </citation>
    <scope>NUCLEOTIDE SEQUENCE</scope>
    <source>
        <strain evidence="2">MF-IS2</strain>
    </source>
</reference>
<accession>A0A9P6CA38</accession>
<dbReference type="OrthoDB" id="10261556at2759"/>
<dbReference type="Pfam" id="PF00270">
    <property type="entry name" value="DEAD"/>
    <property type="match status" value="1"/>
</dbReference>
<protein>
    <recommendedName>
        <fullName evidence="1">DEAD/DEAH-box helicase domain-containing protein</fullName>
    </recommendedName>
</protein>
<dbReference type="Gene3D" id="3.40.50.300">
    <property type="entry name" value="P-loop containing nucleotide triphosphate hydrolases"/>
    <property type="match status" value="1"/>
</dbReference>
<dbReference type="GO" id="GO:0005524">
    <property type="term" value="F:ATP binding"/>
    <property type="evidence" value="ECO:0007669"/>
    <property type="project" value="InterPro"/>
</dbReference>
<dbReference type="SUPFAM" id="SSF52540">
    <property type="entry name" value="P-loop containing nucleoside triphosphate hydrolases"/>
    <property type="match status" value="1"/>
</dbReference>
<feature type="domain" description="DEAD/DEAH-box helicase" evidence="1">
    <location>
        <begin position="23"/>
        <end position="62"/>
    </location>
</feature>
<evidence type="ECO:0000259" key="1">
    <source>
        <dbReference type="Pfam" id="PF00270"/>
    </source>
</evidence>
<dbReference type="GO" id="GO:0003676">
    <property type="term" value="F:nucleic acid binding"/>
    <property type="evidence" value="ECO:0007669"/>
    <property type="project" value="InterPro"/>
</dbReference>
<dbReference type="AlphaFoldDB" id="A0A9P6CA38"/>
<dbReference type="EMBL" id="MU151058">
    <property type="protein sequence ID" value="KAF9453743.1"/>
    <property type="molecule type" value="Genomic_DNA"/>
</dbReference>
<keyword evidence="3" id="KW-1185">Reference proteome</keyword>
<dbReference type="InterPro" id="IPR027417">
    <property type="entry name" value="P-loop_NTPase"/>
</dbReference>
<gene>
    <name evidence="2" type="ORF">P691DRAFT_639962</name>
</gene>
<proteinExistence type="predicted"/>
<organism evidence="2 3">
    <name type="scientific">Macrolepiota fuliginosa MF-IS2</name>
    <dbReference type="NCBI Taxonomy" id="1400762"/>
    <lineage>
        <taxon>Eukaryota</taxon>
        <taxon>Fungi</taxon>
        <taxon>Dikarya</taxon>
        <taxon>Basidiomycota</taxon>
        <taxon>Agaricomycotina</taxon>
        <taxon>Agaricomycetes</taxon>
        <taxon>Agaricomycetidae</taxon>
        <taxon>Agaricales</taxon>
        <taxon>Agaricineae</taxon>
        <taxon>Agaricaceae</taxon>
        <taxon>Macrolepiota</taxon>
    </lineage>
</organism>
<feature type="non-terminal residue" evidence="2">
    <location>
        <position position="1"/>
    </location>
</feature>
<comment type="caution">
    <text evidence="2">The sequence shown here is derived from an EMBL/GenBank/DDBJ whole genome shotgun (WGS) entry which is preliminary data.</text>
</comment>
<dbReference type="InterPro" id="IPR011545">
    <property type="entry name" value="DEAD/DEAH_box_helicase_dom"/>
</dbReference>
<evidence type="ECO:0000313" key="3">
    <source>
        <dbReference type="Proteomes" id="UP000807342"/>
    </source>
</evidence>
<dbReference type="Proteomes" id="UP000807342">
    <property type="component" value="Unassembled WGS sequence"/>
</dbReference>
<sequence>SHWTDDKIREVVQKKFSVRAYYFQIQVAQAIYSGKNIIGYAPTGAGKTLSFWIAMLMAKEDKMKRHKVTV</sequence>
<name>A0A9P6CA38_9AGAR</name>